<name>A0A915HSB6_ROMCU</name>
<proteinExistence type="predicted"/>
<dbReference type="WBParaSite" id="nRc.2.0.1.t04416-RA">
    <property type="protein sequence ID" value="nRc.2.0.1.t04416-RA"/>
    <property type="gene ID" value="nRc.2.0.1.g04416"/>
</dbReference>
<organism evidence="1 2">
    <name type="scientific">Romanomermis culicivorax</name>
    <name type="common">Nematode worm</name>
    <dbReference type="NCBI Taxonomy" id="13658"/>
    <lineage>
        <taxon>Eukaryota</taxon>
        <taxon>Metazoa</taxon>
        <taxon>Ecdysozoa</taxon>
        <taxon>Nematoda</taxon>
        <taxon>Enoplea</taxon>
        <taxon>Dorylaimia</taxon>
        <taxon>Mermithida</taxon>
        <taxon>Mermithoidea</taxon>
        <taxon>Mermithidae</taxon>
        <taxon>Romanomermis</taxon>
    </lineage>
</organism>
<reference evidence="2" key="1">
    <citation type="submission" date="2022-11" db="UniProtKB">
        <authorList>
            <consortium name="WormBaseParasite"/>
        </authorList>
    </citation>
    <scope>IDENTIFICATION</scope>
</reference>
<protein>
    <submittedName>
        <fullName evidence="2">Uncharacterized protein</fullName>
    </submittedName>
</protein>
<dbReference type="AlphaFoldDB" id="A0A915HSB6"/>
<keyword evidence="1" id="KW-1185">Reference proteome</keyword>
<accession>A0A915HSB6</accession>
<dbReference type="Proteomes" id="UP000887565">
    <property type="component" value="Unplaced"/>
</dbReference>
<sequence length="142" mass="15267">FATCFDILQNTSVRSQFLSDSTKCDFEALAKGTVPTLQALVALIINSSKGELQQSRPVTEEIPMSMANQIQSASSAMSSSTSGKMGCWDTALRTNGFLMQRELMSTVPEPSVSISAIISSNSSSVILSSKALKMPRKSETFM</sequence>
<evidence type="ECO:0000313" key="1">
    <source>
        <dbReference type="Proteomes" id="UP000887565"/>
    </source>
</evidence>
<evidence type="ECO:0000313" key="2">
    <source>
        <dbReference type="WBParaSite" id="nRc.2.0.1.t04416-RA"/>
    </source>
</evidence>